<organism evidence="2 3">
    <name type="scientific">Glycine soja</name>
    <name type="common">Wild soybean</name>
    <dbReference type="NCBI Taxonomy" id="3848"/>
    <lineage>
        <taxon>Eukaryota</taxon>
        <taxon>Viridiplantae</taxon>
        <taxon>Streptophyta</taxon>
        <taxon>Embryophyta</taxon>
        <taxon>Tracheophyta</taxon>
        <taxon>Spermatophyta</taxon>
        <taxon>Magnoliopsida</taxon>
        <taxon>eudicotyledons</taxon>
        <taxon>Gunneridae</taxon>
        <taxon>Pentapetalae</taxon>
        <taxon>rosids</taxon>
        <taxon>fabids</taxon>
        <taxon>Fabales</taxon>
        <taxon>Fabaceae</taxon>
        <taxon>Papilionoideae</taxon>
        <taxon>50 kb inversion clade</taxon>
        <taxon>NPAAA clade</taxon>
        <taxon>indigoferoid/millettioid clade</taxon>
        <taxon>Phaseoleae</taxon>
        <taxon>Glycine</taxon>
        <taxon>Glycine subgen. Soja</taxon>
    </lineage>
</organism>
<sequence length="78" mass="9274">MHIMSPRTRLHSLQLQLPSSKPIQIGVLLFSLSFQPIDQFHVYKTLSRSVIIIFLFFQFSAFFLGEYFKLFIYDRLIC</sequence>
<keyword evidence="1" id="KW-0472">Membrane</keyword>
<evidence type="ECO:0000313" key="2">
    <source>
        <dbReference type="EMBL" id="RZC07323.1"/>
    </source>
</evidence>
<keyword evidence="1" id="KW-1133">Transmembrane helix</keyword>
<gene>
    <name evidence="2" type="ORF">D0Y65_014594</name>
</gene>
<keyword evidence="1" id="KW-0812">Transmembrane</keyword>
<evidence type="ECO:0000256" key="1">
    <source>
        <dbReference type="SAM" id="Phobius"/>
    </source>
</evidence>
<name>A0A445K940_GLYSO</name>
<accession>A0A445K940</accession>
<keyword evidence="3" id="KW-1185">Reference proteome</keyword>
<feature type="transmembrane region" description="Helical" evidence="1">
    <location>
        <begin position="49"/>
        <end position="68"/>
    </location>
</feature>
<dbReference type="Proteomes" id="UP000289340">
    <property type="component" value="Chromosome 6"/>
</dbReference>
<reference evidence="2 3" key="1">
    <citation type="submission" date="2018-09" db="EMBL/GenBank/DDBJ databases">
        <title>A high-quality reference genome of wild soybean provides a powerful tool to mine soybean genomes.</title>
        <authorList>
            <person name="Xie M."/>
            <person name="Chung C.Y.L."/>
            <person name="Li M.-W."/>
            <person name="Wong F.-L."/>
            <person name="Chan T.-F."/>
            <person name="Lam H.-M."/>
        </authorList>
    </citation>
    <scope>NUCLEOTIDE SEQUENCE [LARGE SCALE GENOMIC DNA]</scope>
    <source>
        <strain evidence="3">cv. W05</strain>
        <tissue evidence="2">Hypocotyl of etiolated seedlings</tissue>
    </source>
</reference>
<comment type="caution">
    <text evidence="2">The sequence shown here is derived from an EMBL/GenBank/DDBJ whole genome shotgun (WGS) entry which is preliminary data.</text>
</comment>
<feature type="non-terminal residue" evidence="2">
    <location>
        <position position="78"/>
    </location>
</feature>
<proteinExistence type="predicted"/>
<evidence type="ECO:0000313" key="3">
    <source>
        <dbReference type="Proteomes" id="UP000289340"/>
    </source>
</evidence>
<dbReference type="AlphaFoldDB" id="A0A445K940"/>
<dbReference type="EMBL" id="QZWG01000006">
    <property type="protein sequence ID" value="RZC07323.1"/>
    <property type="molecule type" value="Genomic_DNA"/>
</dbReference>
<protein>
    <submittedName>
        <fullName evidence="2">Uncharacterized protein</fullName>
    </submittedName>
</protein>